<accession>A0A0P0XET7</accession>
<name>A0A0P0XET7_ORYSJ</name>
<reference evidence="2 3" key="3">
    <citation type="journal article" date="2013" name="Rice">
        <title>Improvement of the Oryza sativa Nipponbare reference genome using next generation sequence and optical map data.</title>
        <authorList>
            <person name="Kawahara Y."/>
            <person name="de la Bastide M."/>
            <person name="Hamilton J.P."/>
            <person name="Kanamori H."/>
            <person name="McCombie W.R."/>
            <person name="Ouyang S."/>
            <person name="Schwartz D.C."/>
            <person name="Tanaka T."/>
            <person name="Wu J."/>
            <person name="Zhou S."/>
            <person name="Childs K.L."/>
            <person name="Davidson R.M."/>
            <person name="Lin H."/>
            <person name="Quesada-Ocampo L."/>
            <person name="Vaillancourt B."/>
            <person name="Sakai H."/>
            <person name="Lee S.S."/>
            <person name="Kim J."/>
            <person name="Numa H."/>
            <person name="Itoh T."/>
            <person name="Buell C.R."/>
            <person name="Matsumoto T."/>
        </authorList>
    </citation>
    <scope>NUCLEOTIDE SEQUENCE [LARGE SCALE GENOMIC DNA]</scope>
    <source>
        <strain evidence="3">cv. Nipponbare</strain>
    </source>
</reference>
<evidence type="ECO:0000256" key="1">
    <source>
        <dbReference type="SAM" id="MobiDB-lite"/>
    </source>
</evidence>
<dbReference type="PaxDb" id="39947-A0A0P0XET7"/>
<dbReference type="EMBL" id="AP014964">
    <property type="protein sequence ID" value="BAT05119.1"/>
    <property type="molecule type" value="Genomic_DNA"/>
</dbReference>
<feature type="compositionally biased region" description="Low complexity" evidence="1">
    <location>
        <begin position="70"/>
        <end position="79"/>
    </location>
</feature>
<proteinExistence type="predicted"/>
<dbReference type="Proteomes" id="UP000059680">
    <property type="component" value="Chromosome 8"/>
</dbReference>
<gene>
    <name evidence="2" type="ordered locus">Os08g0362816</name>
    <name evidence="2" type="ORF">OSNPB_080362816</name>
</gene>
<evidence type="ECO:0000313" key="2">
    <source>
        <dbReference type="EMBL" id="BAT05119.1"/>
    </source>
</evidence>
<organism evidence="2 3">
    <name type="scientific">Oryza sativa subsp. japonica</name>
    <name type="common">Rice</name>
    <dbReference type="NCBI Taxonomy" id="39947"/>
    <lineage>
        <taxon>Eukaryota</taxon>
        <taxon>Viridiplantae</taxon>
        <taxon>Streptophyta</taxon>
        <taxon>Embryophyta</taxon>
        <taxon>Tracheophyta</taxon>
        <taxon>Spermatophyta</taxon>
        <taxon>Magnoliopsida</taxon>
        <taxon>Liliopsida</taxon>
        <taxon>Poales</taxon>
        <taxon>Poaceae</taxon>
        <taxon>BOP clade</taxon>
        <taxon>Oryzoideae</taxon>
        <taxon>Oryzeae</taxon>
        <taxon>Oryzinae</taxon>
        <taxon>Oryza</taxon>
        <taxon>Oryza sativa</taxon>
    </lineage>
</organism>
<dbReference type="AlphaFoldDB" id="A0A0P0XET7"/>
<feature type="region of interest" description="Disordered" evidence="1">
    <location>
        <begin position="1"/>
        <end position="32"/>
    </location>
</feature>
<evidence type="ECO:0000313" key="3">
    <source>
        <dbReference type="Proteomes" id="UP000059680"/>
    </source>
</evidence>
<reference evidence="3" key="1">
    <citation type="journal article" date="2005" name="Nature">
        <title>The map-based sequence of the rice genome.</title>
        <authorList>
            <consortium name="International rice genome sequencing project (IRGSP)"/>
            <person name="Matsumoto T."/>
            <person name="Wu J."/>
            <person name="Kanamori H."/>
            <person name="Katayose Y."/>
            <person name="Fujisawa M."/>
            <person name="Namiki N."/>
            <person name="Mizuno H."/>
            <person name="Yamamoto K."/>
            <person name="Antonio B.A."/>
            <person name="Baba T."/>
            <person name="Sakata K."/>
            <person name="Nagamura Y."/>
            <person name="Aoki H."/>
            <person name="Arikawa K."/>
            <person name="Arita K."/>
            <person name="Bito T."/>
            <person name="Chiden Y."/>
            <person name="Fujitsuka N."/>
            <person name="Fukunaka R."/>
            <person name="Hamada M."/>
            <person name="Harada C."/>
            <person name="Hayashi A."/>
            <person name="Hijishita S."/>
            <person name="Honda M."/>
            <person name="Hosokawa S."/>
            <person name="Ichikawa Y."/>
            <person name="Idonuma A."/>
            <person name="Iijima M."/>
            <person name="Ikeda M."/>
            <person name="Ikeno M."/>
            <person name="Ito K."/>
            <person name="Ito S."/>
            <person name="Ito T."/>
            <person name="Ito Y."/>
            <person name="Ito Y."/>
            <person name="Iwabuchi A."/>
            <person name="Kamiya K."/>
            <person name="Karasawa W."/>
            <person name="Kurita K."/>
            <person name="Katagiri S."/>
            <person name="Kikuta A."/>
            <person name="Kobayashi H."/>
            <person name="Kobayashi N."/>
            <person name="Machita K."/>
            <person name="Maehara T."/>
            <person name="Masukawa M."/>
            <person name="Mizubayashi T."/>
            <person name="Mukai Y."/>
            <person name="Nagasaki H."/>
            <person name="Nagata Y."/>
            <person name="Naito S."/>
            <person name="Nakashima M."/>
            <person name="Nakama Y."/>
            <person name="Nakamichi Y."/>
            <person name="Nakamura M."/>
            <person name="Meguro A."/>
            <person name="Negishi M."/>
            <person name="Ohta I."/>
            <person name="Ohta T."/>
            <person name="Okamoto M."/>
            <person name="Ono N."/>
            <person name="Saji S."/>
            <person name="Sakaguchi M."/>
            <person name="Sakai K."/>
            <person name="Shibata M."/>
            <person name="Shimokawa T."/>
            <person name="Song J."/>
            <person name="Takazaki Y."/>
            <person name="Terasawa K."/>
            <person name="Tsugane M."/>
            <person name="Tsuji K."/>
            <person name="Ueda S."/>
            <person name="Waki K."/>
            <person name="Yamagata H."/>
            <person name="Yamamoto M."/>
            <person name="Yamamoto S."/>
            <person name="Yamane H."/>
            <person name="Yoshiki S."/>
            <person name="Yoshihara R."/>
            <person name="Yukawa K."/>
            <person name="Zhong H."/>
            <person name="Yano M."/>
            <person name="Yuan Q."/>
            <person name="Ouyang S."/>
            <person name="Liu J."/>
            <person name="Jones K.M."/>
            <person name="Gansberger K."/>
            <person name="Moffat K."/>
            <person name="Hill J."/>
            <person name="Bera J."/>
            <person name="Fadrosh D."/>
            <person name="Jin S."/>
            <person name="Johri S."/>
            <person name="Kim M."/>
            <person name="Overton L."/>
            <person name="Reardon M."/>
            <person name="Tsitrin T."/>
            <person name="Vuong H."/>
            <person name="Weaver B."/>
            <person name="Ciecko A."/>
            <person name="Tallon L."/>
            <person name="Jackson J."/>
            <person name="Pai G."/>
            <person name="Aken S.V."/>
            <person name="Utterback T."/>
            <person name="Reidmuller S."/>
            <person name="Feldblyum T."/>
            <person name="Hsiao J."/>
            <person name="Zismann V."/>
            <person name="Iobst S."/>
            <person name="de Vazeille A.R."/>
            <person name="Buell C.R."/>
            <person name="Ying K."/>
            <person name="Li Y."/>
            <person name="Lu T."/>
            <person name="Huang Y."/>
            <person name="Zhao Q."/>
            <person name="Feng Q."/>
            <person name="Zhang L."/>
            <person name="Zhu J."/>
            <person name="Weng Q."/>
            <person name="Mu J."/>
            <person name="Lu Y."/>
            <person name="Fan D."/>
            <person name="Liu Y."/>
            <person name="Guan J."/>
            <person name="Zhang Y."/>
            <person name="Yu S."/>
            <person name="Liu X."/>
            <person name="Zhang Y."/>
            <person name="Hong G."/>
            <person name="Han B."/>
            <person name="Choisne N."/>
            <person name="Demange N."/>
            <person name="Orjeda G."/>
            <person name="Samain S."/>
            <person name="Cattolico L."/>
            <person name="Pelletier E."/>
            <person name="Couloux A."/>
            <person name="Segurens B."/>
            <person name="Wincker P."/>
            <person name="D'Hont A."/>
            <person name="Scarpelli C."/>
            <person name="Weissenbach J."/>
            <person name="Salanoubat M."/>
            <person name="Quetier F."/>
            <person name="Yu Y."/>
            <person name="Kim H.R."/>
            <person name="Rambo T."/>
            <person name="Currie J."/>
            <person name="Collura K."/>
            <person name="Luo M."/>
            <person name="Yang T."/>
            <person name="Ammiraju J.S.S."/>
            <person name="Engler F."/>
            <person name="Soderlund C."/>
            <person name="Wing R.A."/>
            <person name="Palmer L.E."/>
            <person name="de la Bastide M."/>
            <person name="Spiegel L."/>
            <person name="Nascimento L."/>
            <person name="Zutavern T."/>
            <person name="O'Shaughnessy A."/>
            <person name="Dike S."/>
            <person name="Dedhia N."/>
            <person name="Preston R."/>
            <person name="Balija V."/>
            <person name="McCombie W.R."/>
            <person name="Chow T."/>
            <person name="Chen H."/>
            <person name="Chung M."/>
            <person name="Chen C."/>
            <person name="Shaw J."/>
            <person name="Wu H."/>
            <person name="Hsiao K."/>
            <person name="Chao Y."/>
            <person name="Chu M."/>
            <person name="Cheng C."/>
            <person name="Hour A."/>
            <person name="Lee P."/>
            <person name="Lin S."/>
            <person name="Lin Y."/>
            <person name="Liou J."/>
            <person name="Liu S."/>
            <person name="Hsing Y."/>
            <person name="Raghuvanshi S."/>
            <person name="Mohanty A."/>
            <person name="Bharti A.K."/>
            <person name="Gaur A."/>
            <person name="Gupta V."/>
            <person name="Kumar D."/>
            <person name="Ravi V."/>
            <person name="Vij S."/>
            <person name="Kapur A."/>
            <person name="Khurana P."/>
            <person name="Khurana P."/>
            <person name="Khurana J.P."/>
            <person name="Tyagi A.K."/>
            <person name="Gaikwad K."/>
            <person name="Singh A."/>
            <person name="Dalal V."/>
            <person name="Srivastava S."/>
            <person name="Dixit A."/>
            <person name="Pal A.K."/>
            <person name="Ghazi I.A."/>
            <person name="Yadav M."/>
            <person name="Pandit A."/>
            <person name="Bhargava A."/>
            <person name="Sureshbabu K."/>
            <person name="Batra K."/>
            <person name="Sharma T.R."/>
            <person name="Mohapatra T."/>
            <person name="Singh N.K."/>
            <person name="Messing J."/>
            <person name="Nelson A.B."/>
            <person name="Fuks G."/>
            <person name="Kavchok S."/>
            <person name="Keizer G."/>
            <person name="Linton E."/>
            <person name="Llaca V."/>
            <person name="Song R."/>
            <person name="Tanyolac B."/>
            <person name="Young S."/>
            <person name="Ho-Il K."/>
            <person name="Hahn J.H."/>
            <person name="Sangsakoo G."/>
            <person name="Vanavichit A."/>
            <person name="de Mattos Luiz.A.T."/>
            <person name="Zimmer P.D."/>
            <person name="Malone G."/>
            <person name="Dellagostin O."/>
            <person name="de Oliveira A.C."/>
            <person name="Bevan M."/>
            <person name="Bancroft I."/>
            <person name="Minx P."/>
            <person name="Cordum H."/>
            <person name="Wilson R."/>
            <person name="Cheng Z."/>
            <person name="Jin W."/>
            <person name="Jiang J."/>
            <person name="Leong S.A."/>
            <person name="Iwama H."/>
            <person name="Gojobori T."/>
            <person name="Itoh T."/>
            <person name="Niimura Y."/>
            <person name="Fujii Y."/>
            <person name="Habara T."/>
            <person name="Sakai H."/>
            <person name="Sato Y."/>
            <person name="Wilson G."/>
            <person name="Kumar K."/>
            <person name="McCouch S."/>
            <person name="Juretic N."/>
            <person name="Hoen D."/>
            <person name="Wright S."/>
            <person name="Bruskiewich R."/>
            <person name="Bureau T."/>
            <person name="Miyao A."/>
            <person name="Hirochika H."/>
            <person name="Nishikawa T."/>
            <person name="Kadowaki K."/>
            <person name="Sugiura M."/>
            <person name="Burr B."/>
            <person name="Sasaki T."/>
        </authorList>
    </citation>
    <scope>NUCLEOTIDE SEQUENCE [LARGE SCALE GENOMIC DNA]</scope>
    <source>
        <strain evidence="3">cv. Nipponbare</strain>
    </source>
</reference>
<reference evidence="2 3" key="2">
    <citation type="journal article" date="2013" name="Plant Cell Physiol.">
        <title>Rice Annotation Project Database (RAP-DB): an integrative and interactive database for rice genomics.</title>
        <authorList>
            <person name="Sakai H."/>
            <person name="Lee S.S."/>
            <person name="Tanaka T."/>
            <person name="Numa H."/>
            <person name="Kim J."/>
            <person name="Kawahara Y."/>
            <person name="Wakimoto H."/>
            <person name="Yang C.C."/>
            <person name="Iwamoto M."/>
            <person name="Abe T."/>
            <person name="Yamada Y."/>
            <person name="Muto A."/>
            <person name="Inokuchi H."/>
            <person name="Ikemura T."/>
            <person name="Matsumoto T."/>
            <person name="Sasaki T."/>
            <person name="Itoh T."/>
        </authorList>
    </citation>
    <scope>NUCLEOTIDE SEQUENCE [LARGE SCALE GENOMIC DNA]</scope>
    <source>
        <strain evidence="3">cv. Nipponbare</strain>
    </source>
</reference>
<protein>
    <submittedName>
        <fullName evidence="2">Os08g0362816 protein</fullName>
    </submittedName>
</protein>
<sequence>MAVMGDCGREARRRHAGTSGHRSSPQACGSGCGGAYMARIRAARRRIQRGSCTGDGGHGCDGRLRAVGKAAADPAAAPRPRARHDLRDGHLHNALPSMPGASANKNLTYTYRL</sequence>
<keyword evidence="3" id="KW-1185">Reference proteome</keyword>
<feature type="region of interest" description="Disordered" evidence="1">
    <location>
        <begin position="68"/>
        <end position="102"/>
    </location>
</feature>
<dbReference type="InParanoid" id="A0A0P0XET7"/>